<evidence type="ECO:0000313" key="3">
    <source>
        <dbReference type="Proteomes" id="UP000325315"/>
    </source>
</evidence>
<reference evidence="2" key="1">
    <citation type="submission" date="2019-08" db="EMBL/GenBank/DDBJ databases">
        <authorList>
            <person name="Liu F."/>
        </authorList>
    </citation>
    <scope>NUCLEOTIDE SEQUENCE [LARGE SCALE GENOMIC DNA]</scope>
    <source>
        <strain evidence="2">PA1801</strain>
        <tissue evidence="2">Leaf</tissue>
    </source>
</reference>
<dbReference type="Proteomes" id="UP000325315">
    <property type="component" value="Unassembled WGS sequence"/>
</dbReference>
<dbReference type="EMBL" id="SMMG02000001">
    <property type="protein sequence ID" value="KAA3487739.1"/>
    <property type="molecule type" value="Genomic_DNA"/>
</dbReference>
<feature type="transmembrane region" description="Helical" evidence="1">
    <location>
        <begin position="6"/>
        <end position="25"/>
    </location>
</feature>
<proteinExistence type="predicted"/>
<dbReference type="UniPathway" id="UPA00378"/>
<dbReference type="GO" id="GO:0005783">
    <property type="term" value="C:endoplasmic reticulum"/>
    <property type="evidence" value="ECO:0007669"/>
    <property type="project" value="TreeGrafter"/>
</dbReference>
<dbReference type="GO" id="GO:0006488">
    <property type="term" value="P:dolichol-linked oligosaccharide biosynthetic process"/>
    <property type="evidence" value="ECO:0007669"/>
    <property type="project" value="InterPro"/>
</dbReference>
<keyword evidence="1" id="KW-0812">Transmembrane</keyword>
<protein>
    <submittedName>
        <fullName evidence="2">Polyprenol reductase 2-like</fullName>
    </submittedName>
</protein>
<gene>
    <name evidence="2" type="ORF">EPI10_031550</name>
</gene>
<evidence type="ECO:0000313" key="2">
    <source>
        <dbReference type="EMBL" id="KAA3487739.1"/>
    </source>
</evidence>
<keyword evidence="1" id="KW-1133">Transmembrane helix</keyword>
<sequence>MEVGLVALLRLTWVAAILPIILASLRLRPFHQTILELAKRGKTMHPSSSVKVHSSSEILLTFLHGGYPVDNPFATHHMAICMNCWFNFINHLCIAQIPQGMACCVPALVDGSSSLETPLRVIICIPLSVLGSNAYIKLFHWNEANTYFCMASYYIVASLSLCCTCAPEVFEFTLDLVSEGRKQRQPLEVIGGNRFPMWLGWKQWVGSAIFIWGWIHQLRCHAILAS</sequence>
<keyword evidence="1" id="KW-0472">Membrane</keyword>
<keyword evidence="3" id="KW-1185">Reference proteome</keyword>
<comment type="caution">
    <text evidence="2">The sequence shown here is derived from an EMBL/GenBank/DDBJ whole genome shotgun (WGS) entry which is preliminary data.</text>
</comment>
<accession>A0A5B6X0J1</accession>
<dbReference type="OrthoDB" id="541710at2759"/>
<organism evidence="2 3">
    <name type="scientific">Gossypium australe</name>
    <dbReference type="NCBI Taxonomy" id="47621"/>
    <lineage>
        <taxon>Eukaryota</taxon>
        <taxon>Viridiplantae</taxon>
        <taxon>Streptophyta</taxon>
        <taxon>Embryophyta</taxon>
        <taxon>Tracheophyta</taxon>
        <taxon>Spermatophyta</taxon>
        <taxon>Magnoliopsida</taxon>
        <taxon>eudicotyledons</taxon>
        <taxon>Gunneridae</taxon>
        <taxon>Pentapetalae</taxon>
        <taxon>rosids</taxon>
        <taxon>malvids</taxon>
        <taxon>Malvales</taxon>
        <taxon>Malvaceae</taxon>
        <taxon>Malvoideae</taxon>
        <taxon>Gossypium</taxon>
    </lineage>
</organism>
<evidence type="ECO:0000256" key="1">
    <source>
        <dbReference type="SAM" id="Phobius"/>
    </source>
</evidence>
<dbReference type="InterPro" id="IPR039698">
    <property type="entry name" value="Dfg10/SRD5A3"/>
</dbReference>
<dbReference type="PANTHER" id="PTHR14624">
    <property type="entry name" value="DFG10 PROTEIN"/>
    <property type="match status" value="1"/>
</dbReference>
<dbReference type="PANTHER" id="PTHR14624:SF0">
    <property type="entry name" value="POLYPRENOL REDUCTASE"/>
    <property type="match status" value="1"/>
</dbReference>
<dbReference type="GO" id="GO:0016095">
    <property type="term" value="P:polyprenol catabolic process"/>
    <property type="evidence" value="ECO:0007669"/>
    <property type="project" value="TreeGrafter"/>
</dbReference>
<name>A0A5B6X0J1_9ROSI</name>
<dbReference type="GO" id="GO:0003865">
    <property type="term" value="F:3-oxo-5-alpha-steroid 4-dehydrogenase activity"/>
    <property type="evidence" value="ECO:0007669"/>
    <property type="project" value="TreeGrafter"/>
</dbReference>
<dbReference type="AlphaFoldDB" id="A0A5B6X0J1"/>